<dbReference type="SUPFAM" id="SSF56925">
    <property type="entry name" value="OMPA-like"/>
    <property type="match status" value="1"/>
</dbReference>
<dbReference type="Pfam" id="PF13505">
    <property type="entry name" value="OMP_b-brl"/>
    <property type="match status" value="1"/>
</dbReference>
<accession>A0A6S6SIW9</accession>
<feature type="chain" id="PRO_5027981989" description="Outer membrane protein beta-barrel domain-containing protein" evidence="2">
    <location>
        <begin position="21"/>
        <end position="191"/>
    </location>
</feature>
<proteinExistence type="predicted"/>
<dbReference type="Gene3D" id="2.40.160.20">
    <property type="match status" value="1"/>
</dbReference>
<sequence length="191" mass="21755">MFKKTLLYSMAIPAILLANAEVIEPIDDTQKVVVEYAEDRFNDVYQKDSTYIGVAFGRTKMEDFSGVASSLLLGMKVSDYMAFELRYSSIIGDAEDDNGNTEDLRNIAFYVKQMLPMDYKLTPYALLGYGKTTYGELSDSQMQWGLGLNYVYKSNFTVFADYESQYDGNFEKMTTDDKEMNSLKIGTTYTF</sequence>
<evidence type="ECO:0000259" key="3">
    <source>
        <dbReference type="Pfam" id="PF13505"/>
    </source>
</evidence>
<name>A0A6S6SIW9_9BACT</name>
<evidence type="ECO:0000256" key="2">
    <source>
        <dbReference type="SAM" id="SignalP"/>
    </source>
</evidence>
<evidence type="ECO:0000313" key="4">
    <source>
        <dbReference type="EMBL" id="CAA6807276.1"/>
    </source>
</evidence>
<organism evidence="4">
    <name type="scientific">uncultured Sulfurovum sp</name>
    <dbReference type="NCBI Taxonomy" id="269237"/>
    <lineage>
        <taxon>Bacteria</taxon>
        <taxon>Pseudomonadati</taxon>
        <taxon>Campylobacterota</taxon>
        <taxon>Epsilonproteobacteria</taxon>
        <taxon>Campylobacterales</taxon>
        <taxon>Sulfurovaceae</taxon>
        <taxon>Sulfurovum</taxon>
        <taxon>environmental samples</taxon>
    </lineage>
</organism>
<dbReference type="EMBL" id="CACVAS010000047">
    <property type="protein sequence ID" value="CAA6807276.1"/>
    <property type="molecule type" value="Genomic_DNA"/>
</dbReference>
<reference evidence="4" key="1">
    <citation type="submission" date="2020-01" db="EMBL/GenBank/DDBJ databases">
        <authorList>
            <person name="Meier V. D."/>
            <person name="Meier V D."/>
        </authorList>
    </citation>
    <scope>NUCLEOTIDE SEQUENCE</scope>
    <source>
        <strain evidence="4">HLG_WM_MAG_01</strain>
    </source>
</reference>
<dbReference type="InterPro" id="IPR027385">
    <property type="entry name" value="Beta-barrel_OMP"/>
</dbReference>
<feature type="domain" description="Outer membrane protein beta-barrel" evidence="3">
    <location>
        <begin position="48"/>
        <end position="191"/>
    </location>
</feature>
<dbReference type="AlphaFoldDB" id="A0A6S6SIW9"/>
<protein>
    <recommendedName>
        <fullName evidence="3">Outer membrane protein beta-barrel domain-containing protein</fullName>
    </recommendedName>
</protein>
<keyword evidence="1 2" id="KW-0732">Signal</keyword>
<dbReference type="InterPro" id="IPR011250">
    <property type="entry name" value="OMP/PagP_B-barrel"/>
</dbReference>
<evidence type="ECO:0000256" key="1">
    <source>
        <dbReference type="ARBA" id="ARBA00022729"/>
    </source>
</evidence>
<gene>
    <name evidence="4" type="ORF">HELGO_WM3279</name>
</gene>
<feature type="signal peptide" evidence="2">
    <location>
        <begin position="1"/>
        <end position="20"/>
    </location>
</feature>